<dbReference type="Pfam" id="PF19026">
    <property type="entry name" value="UBA_HYPK"/>
    <property type="match status" value="1"/>
</dbReference>
<evidence type="ECO:0000256" key="1">
    <source>
        <dbReference type="SAM" id="MobiDB-lite"/>
    </source>
</evidence>
<sequence>MPGKATETVPVAEQELHQHQAKTGSVTESASYDSPPELEHDSTQTSTQLLGSQERLSKNPKTFYLSLQNQMYTRAQYLTLILSSERLRLKMSHNKPSLLLLKKIKVKGETVSNIQENTHTPTVQEENKEEEVHEPGVEVKDIELVMSQENMSRAKAVHALKNNSNDIVNAIMELMIFVGCNGTLSCCDDLCSIINTNQNLTRLDIKLDDDGKMSDSEVGRCCEVLRNAGFTVDR</sequence>
<gene>
    <name evidence="3" type="ORF">AB205_0049730</name>
</gene>
<evidence type="ECO:0000313" key="4">
    <source>
        <dbReference type="Proteomes" id="UP000228934"/>
    </source>
</evidence>
<dbReference type="InterPro" id="IPR016641">
    <property type="entry name" value="EGD2/NACA0like"/>
</dbReference>
<dbReference type="FunFam" id="1.10.8.10:FF:000006">
    <property type="entry name" value="Putative nascent polypeptide-associated complex subunit alpha"/>
    <property type="match status" value="1"/>
</dbReference>
<dbReference type="PANTHER" id="PTHR21713">
    <property type="entry name" value="NASCENT POLYPEPTIDE ASSOCIATED COMPLEX ALPHA SUBUNIT-RELATED"/>
    <property type="match status" value="1"/>
</dbReference>
<dbReference type="GO" id="GO:0005854">
    <property type="term" value="C:nascent polypeptide-associated complex"/>
    <property type="evidence" value="ECO:0007669"/>
    <property type="project" value="InterPro"/>
</dbReference>
<feature type="compositionally biased region" description="Polar residues" evidence="1">
    <location>
        <begin position="21"/>
        <end position="32"/>
    </location>
</feature>
<evidence type="ECO:0000259" key="2">
    <source>
        <dbReference type="Pfam" id="PF19026"/>
    </source>
</evidence>
<evidence type="ECO:0000313" key="3">
    <source>
        <dbReference type="EMBL" id="PIN91050.1"/>
    </source>
</evidence>
<dbReference type="Gene3D" id="1.10.8.10">
    <property type="entry name" value="DNA helicase RuvA subunit, C-terminal domain"/>
    <property type="match status" value="1"/>
</dbReference>
<dbReference type="InterPro" id="IPR044034">
    <property type="entry name" value="NAC-like_UBA"/>
</dbReference>
<organism evidence="3 4">
    <name type="scientific">Aquarana catesbeiana</name>
    <name type="common">American bullfrog</name>
    <name type="synonym">Rana catesbeiana</name>
    <dbReference type="NCBI Taxonomy" id="8400"/>
    <lineage>
        <taxon>Eukaryota</taxon>
        <taxon>Metazoa</taxon>
        <taxon>Chordata</taxon>
        <taxon>Craniata</taxon>
        <taxon>Vertebrata</taxon>
        <taxon>Euteleostomi</taxon>
        <taxon>Amphibia</taxon>
        <taxon>Batrachia</taxon>
        <taxon>Anura</taxon>
        <taxon>Neobatrachia</taxon>
        <taxon>Ranoidea</taxon>
        <taxon>Ranidae</taxon>
        <taxon>Aquarana</taxon>
    </lineage>
</organism>
<dbReference type="Proteomes" id="UP000228934">
    <property type="component" value="Unassembled WGS sequence"/>
</dbReference>
<protein>
    <recommendedName>
        <fullName evidence="2">Nascent polypeptide-associated complex subunit alpha-like UBA domain-containing protein</fullName>
    </recommendedName>
</protein>
<keyword evidence="4" id="KW-1185">Reference proteome</keyword>
<feature type="region of interest" description="Disordered" evidence="1">
    <location>
        <begin position="1"/>
        <end position="55"/>
    </location>
</feature>
<reference evidence="4" key="1">
    <citation type="journal article" date="2017" name="Nat. Commun.">
        <title>The North American bullfrog draft genome provides insight into hormonal regulation of long noncoding RNA.</title>
        <authorList>
            <person name="Hammond S.A."/>
            <person name="Warren R.L."/>
            <person name="Vandervalk B.P."/>
            <person name="Kucuk E."/>
            <person name="Khan H."/>
            <person name="Gibb E.A."/>
            <person name="Pandoh P."/>
            <person name="Kirk H."/>
            <person name="Zhao Y."/>
            <person name="Jones M."/>
            <person name="Mungall A.J."/>
            <person name="Coope R."/>
            <person name="Pleasance S."/>
            <person name="Moore R.A."/>
            <person name="Holt R.A."/>
            <person name="Round J.M."/>
            <person name="Ohora S."/>
            <person name="Walle B.V."/>
            <person name="Veldhoen N."/>
            <person name="Helbing C.C."/>
            <person name="Birol I."/>
        </authorList>
    </citation>
    <scope>NUCLEOTIDE SEQUENCE [LARGE SCALE GENOMIC DNA]</scope>
</reference>
<dbReference type="AlphaFoldDB" id="A0A2G9NK90"/>
<proteinExistence type="predicted"/>
<name>A0A2G9NK90_AQUCT</name>
<accession>A0A2G9NK90</accession>
<dbReference type="OrthoDB" id="3169036at2759"/>
<dbReference type="EMBL" id="KV923717">
    <property type="protein sequence ID" value="PIN91050.1"/>
    <property type="molecule type" value="Genomic_DNA"/>
</dbReference>
<dbReference type="CDD" id="cd14415">
    <property type="entry name" value="UBA_NACA_NACP1"/>
    <property type="match status" value="1"/>
</dbReference>
<feature type="domain" description="Nascent polypeptide-associated complex subunit alpha-like UBA" evidence="2">
    <location>
        <begin position="137"/>
        <end position="174"/>
    </location>
</feature>